<protein>
    <submittedName>
        <fullName evidence="3">Kinesin light chain</fullName>
    </submittedName>
</protein>
<sequence length="1092" mass="122309">MLRQPSSRDGFQFAVICALPFEFDAVCDSLDEVWEEQDEKLGKAAGDSNYYTMGCMGNTPVVLLLLPGEGKVDAASAAASLRSSYNNLSTVFVVGTCGALPKLLDEAEVLLGDVIISEFVVRYDFGSQYPDEFKPKRSIEDMLGRPNKGTRSLNAQLKTQRYRDKLEDNAFKLLQLLQEKMGETKHRGKYDYPGAAQDKLFDPKYRHKHQGADVCDTCRACVSSAGLVCDRALELTCADLGCSNDYLIPRNRLREQEASSMGASGLVIHTGGVGSADTVMKSGEVRDRISRRDKVIAFEKEGAGVWDELPSCIIIKGVSDYADSHKPKGWEKYAAATAASTTKALLLHHFEDRQTKGHTQDRIFSVHFAENHSFVGRDGVVKSLIDNLSDKRRDRVALVGMGGVGKTQVALKIAYMMENEEPECSVLWLPAFSMAGFEQACTDLVKELNLPSTKNDDARELLQQYLSSEGVGRWLLILDNVDSEDILLGSQGDQGIYAYLPRSRNGQILVTTRWRKIAVDFAKRNVIEITEMEHKDAKNLLQNSLGSEHLIREDHTVDELLHLLTYLPLAIAQAAAYMDIFKVPIDEYLRLCRHSQQDMMELMRNQYQDDTLYNESQGAVATTWLISVNQLQKYSAAAAKLLFFIMWIEPQAIPQSMLPDVGSELDKVEAIGTLSSFGFLRARPERGMYDMHSLVHMVMRFWAQDRGIDTEMKRAVIHYLAIVFVSDDWDERDTWRAYLPHILHVFRAYRQIDPISASRLGFWVGNYLLRDERNKEAITVAKQIAEIQETTLAQDDPDRLTSQLLLATAYGANEQTKEASMLLEEGFKYHRAVLPQGHPELLVWQYHLARAYLQNERVKEAIILLEDVVKVQTTTLPQDHKTQLASQLHLALAYAANGQIKEAIALLEHVVKIGATALSQDNLLQLQSQYELANIYEANGQVNKEAFALLEHAVKIEETALPHDHTLRLASQHLLARIYGTNGQTEEAVALLEHVVKIQETTLSHDDPAQLQSQHNLAIAYKLNGQAGEAIALLEYVVKIQEMASPQDNLSRLASQRALARLYRANGQVEEAVALMAKIQEITPDNLDGSLA</sequence>
<dbReference type="InterPro" id="IPR000845">
    <property type="entry name" value="Nucleoside_phosphorylase_d"/>
</dbReference>
<dbReference type="Pfam" id="PF13424">
    <property type="entry name" value="TPR_12"/>
    <property type="match status" value="1"/>
</dbReference>
<dbReference type="EMBL" id="LVVK01000007">
    <property type="protein sequence ID" value="OPB44688.1"/>
    <property type="molecule type" value="Genomic_DNA"/>
</dbReference>
<dbReference type="InterPro" id="IPR002182">
    <property type="entry name" value="NB-ARC"/>
</dbReference>
<evidence type="ECO:0000259" key="1">
    <source>
        <dbReference type="Pfam" id="PF00931"/>
    </source>
</evidence>
<dbReference type="Pfam" id="PF00931">
    <property type="entry name" value="NB-ARC"/>
    <property type="match status" value="1"/>
</dbReference>
<dbReference type="GO" id="GO:0009116">
    <property type="term" value="P:nucleoside metabolic process"/>
    <property type="evidence" value="ECO:0007669"/>
    <property type="project" value="InterPro"/>
</dbReference>
<dbReference type="SUPFAM" id="SSF48452">
    <property type="entry name" value="TPR-like"/>
    <property type="match status" value="3"/>
</dbReference>
<proteinExistence type="predicted"/>
<dbReference type="InterPro" id="IPR027417">
    <property type="entry name" value="P-loop_NTPase"/>
</dbReference>
<dbReference type="Proteomes" id="UP000191004">
    <property type="component" value="Unassembled WGS sequence"/>
</dbReference>
<dbReference type="Gene3D" id="3.40.50.1580">
    <property type="entry name" value="Nucleoside phosphorylase domain"/>
    <property type="match status" value="1"/>
</dbReference>
<reference evidence="3 4" key="1">
    <citation type="submission" date="2016-04" db="EMBL/GenBank/DDBJ databases">
        <title>Multiple horizontal gene transfer events from other fungi enriched the ability of the initially mycotrophic fungus Trichoderma (Ascomycota) to feed on dead plant biomass.</title>
        <authorList>
            <person name="Atanasova L."/>
            <person name="Chenthamara K."/>
            <person name="Zhang J."/>
            <person name="Grujic M."/>
            <person name="Henrissat B."/>
            <person name="Kuo A."/>
            <person name="Aertz A."/>
            <person name="Salamov A."/>
            <person name="Lipzen A."/>
            <person name="Labutti K."/>
            <person name="Barry K."/>
            <person name="Miao Y."/>
            <person name="Rahimi M.J."/>
            <person name="Shen Q."/>
            <person name="Grigoriev I.V."/>
            <person name="Kubicek C.P."/>
            <person name="Druzhinina I.S."/>
        </authorList>
    </citation>
    <scope>NUCLEOTIDE SEQUENCE [LARGE SCALE GENOMIC DNA]</scope>
    <source>
        <strain evidence="3 4">NJAU 4742</strain>
    </source>
</reference>
<dbReference type="SUPFAM" id="SSF52540">
    <property type="entry name" value="P-loop containing nucleoside triphosphate hydrolases"/>
    <property type="match status" value="1"/>
</dbReference>
<dbReference type="GO" id="GO:0043531">
    <property type="term" value="F:ADP binding"/>
    <property type="evidence" value="ECO:0007669"/>
    <property type="project" value="InterPro"/>
</dbReference>
<dbReference type="PANTHER" id="PTHR46082">
    <property type="entry name" value="ATP/GTP-BINDING PROTEIN-RELATED"/>
    <property type="match status" value="1"/>
</dbReference>
<comment type="caution">
    <text evidence="3">The sequence shown here is derived from an EMBL/GenBank/DDBJ whole genome shotgun (WGS) entry which is preliminary data.</text>
</comment>
<dbReference type="InterPro" id="IPR019734">
    <property type="entry name" value="TPR_rpt"/>
</dbReference>
<accession>A0A1T3CUC2</accession>
<dbReference type="Pfam" id="PF13374">
    <property type="entry name" value="TPR_10"/>
    <property type="match status" value="2"/>
</dbReference>
<dbReference type="InterPro" id="IPR011990">
    <property type="entry name" value="TPR-like_helical_dom_sf"/>
</dbReference>
<feature type="domain" description="Nucleoside phosphorylase" evidence="2">
    <location>
        <begin position="13"/>
        <end position="131"/>
    </location>
</feature>
<evidence type="ECO:0000313" key="4">
    <source>
        <dbReference type="Proteomes" id="UP000191004"/>
    </source>
</evidence>
<dbReference type="SUPFAM" id="SSF53167">
    <property type="entry name" value="Purine and uridine phosphorylases"/>
    <property type="match status" value="1"/>
</dbReference>
<organism evidence="3 4">
    <name type="scientific">Trichoderma guizhouense</name>
    <dbReference type="NCBI Taxonomy" id="1491466"/>
    <lineage>
        <taxon>Eukaryota</taxon>
        <taxon>Fungi</taxon>
        <taxon>Dikarya</taxon>
        <taxon>Ascomycota</taxon>
        <taxon>Pezizomycotina</taxon>
        <taxon>Sordariomycetes</taxon>
        <taxon>Hypocreomycetidae</taxon>
        <taxon>Hypocreales</taxon>
        <taxon>Hypocreaceae</taxon>
        <taxon>Trichoderma</taxon>
    </lineage>
</organism>
<dbReference type="GO" id="GO:0003824">
    <property type="term" value="F:catalytic activity"/>
    <property type="evidence" value="ECO:0007669"/>
    <property type="project" value="InterPro"/>
</dbReference>
<name>A0A1T3CUC2_9HYPO</name>
<gene>
    <name evidence="3" type="ORF">A0O28_0030070</name>
</gene>
<dbReference type="InterPro" id="IPR053137">
    <property type="entry name" value="NLR-like"/>
</dbReference>
<dbReference type="Gene3D" id="3.40.50.300">
    <property type="entry name" value="P-loop containing nucleotide triphosphate hydrolases"/>
    <property type="match status" value="1"/>
</dbReference>
<evidence type="ECO:0000259" key="2">
    <source>
        <dbReference type="Pfam" id="PF01048"/>
    </source>
</evidence>
<dbReference type="InterPro" id="IPR035994">
    <property type="entry name" value="Nucleoside_phosphorylase_sf"/>
</dbReference>
<dbReference type="AlphaFoldDB" id="A0A1T3CUC2"/>
<dbReference type="Gene3D" id="1.25.40.10">
    <property type="entry name" value="Tetratricopeptide repeat domain"/>
    <property type="match status" value="2"/>
</dbReference>
<evidence type="ECO:0000313" key="3">
    <source>
        <dbReference type="EMBL" id="OPB44688.1"/>
    </source>
</evidence>
<dbReference type="PANTHER" id="PTHR46082:SF6">
    <property type="entry name" value="AAA+ ATPASE DOMAIN-CONTAINING PROTEIN-RELATED"/>
    <property type="match status" value="1"/>
</dbReference>
<dbReference type="OrthoDB" id="626167at2759"/>
<dbReference type="Pfam" id="PF01048">
    <property type="entry name" value="PNP_UDP_1"/>
    <property type="match status" value="1"/>
</dbReference>
<feature type="domain" description="NB-ARC" evidence="1">
    <location>
        <begin position="380"/>
        <end position="545"/>
    </location>
</feature>
<dbReference type="SMART" id="SM00028">
    <property type="entry name" value="TPR"/>
    <property type="match status" value="6"/>
</dbReference>
<keyword evidence="4" id="KW-1185">Reference proteome</keyword>